<accession>A0A0C2TUP9</accession>
<dbReference type="CDD" id="cd05157">
    <property type="entry name" value="ETNK_euk"/>
    <property type="match status" value="1"/>
</dbReference>
<dbReference type="GO" id="GO:0004305">
    <property type="term" value="F:ethanolamine kinase activity"/>
    <property type="evidence" value="ECO:0007669"/>
    <property type="project" value="TreeGrafter"/>
</dbReference>
<dbReference type="Proteomes" id="UP000054549">
    <property type="component" value="Unassembled WGS sequence"/>
</dbReference>
<dbReference type="PANTHER" id="PTHR22603:SF93">
    <property type="entry name" value="RE24176P"/>
    <property type="match status" value="1"/>
</dbReference>
<dbReference type="SUPFAM" id="SSF56112">
    <property type="entry name" value="Protein kinase-like (PK-like)"/>
    <property type="match status" value="1"/>
</dbReference>
<protein>
    <recommendedName>
        <fullName evidence="4">Choline kinase</fullName>
    </recommendedName>
</protein>
<proteinExistence type="inferred from homology"/>
<dbReference type="GO" id="GO:0006646">
    <property type="term" value="P:phosphatidylethanolamine biosynthetic process"/>
    <property type="evidence" value="ECO:0007669"/>
    <property type="project" value="TreeGrafter"/>
</dbReference>
<dbReference type="PANTHER" id="PTHR22603">
    <property type="entry name" value="CHOLINE/ETHANOALAMINE KINASE"/>
    <property type="match status" value="1"/>
</dbReference>
<organism evidence="2 3">
    <name type="scientific">Amanita muscaria (strain Koide BX008)</name>
    <dbReference type="NCBI Taxonomy" id="946122"/>
    <lineage>
        <taxon>Eukaryota</taxon>
        <taxon>Fungi</taxon>
        <taxon>Dikarya</taxon>
        <taxon>Basidiomycota</taxon>
        <taxon>Agaricomycotina</taxon>
        <taxon>Agaricomycetes</taxon>
        <taxon>Agaricomycetidae</taxon>
        <taxon>Agaricales</taxon>
        <taxon>Pluteineae</taxon>
        <taxon>Amanitaceae</taxon>
        <taxon>Amanita</taxon>
    </lineage>
</organism>
<evidence type="ECO:0000313" key="3">
    <source>
        <dbReference type="Proteomes" id="UP000054549"/>
    </source>
</evidence>
<evidence type="ECO:0000256" key="1">
    <source>
        <dbReference type="ARBA" id="ARBA00038211"/>
    </source>
</evidence>
<dbReference type="STRING" id="946122.A0A0C2TUP9"/>
<evidence type="ECO:0008006" key="4">
    <source>
        <dbReference type="Google" id="ProtNLM"/>
    </source>
</evidence>
<dbReference type="InParanoid" id="A0A0C2TUP9"/>
<gene>
    <name evidence="2" type="ORF">M378DRAFT_504280</name>
</gene>
<evidence type="ECO:0000313" key="2">
    <source>
        <dbReference type="EMBL" id="KIL70994.1"/>
    </source>
</evidence>
<dbReference type="InterPro" id="IPR011009">
    <property type="entry name" value="Kinase-like_dom_sf"/>
</dbReference>
<dbReference type="Gene3D" id="3.90.1200.10">
    <property type="match status" value="1"/>
</dbReference>
<keyword evidence="3" id="KW-1185">Reference proteome</keyword>
<dbReference type="Pfam" id="PF01633">
    <property type="entry name" value="Choline_kinase"/>
    <property type="match status" value="1"/>
</dbReference>
<name>A0A0C2TUP9_AMAMK</name>
<reference evidence="2 3" key="1">
    <citation type="submission" date="2014-04" db="EMBL/GenBank/DDBJ databases">
        <title>Evolutionary Origins and Diversification of the Mycorrhizal Mutualists.</title>
        <authorList>
            <consortium name="DOE Joint Genome Institute"/>
            <consortium name="Mycorrhizal Genomics Consortium"/>
            <person name="Kohler A."/>
            <person name="Kuo A."/>
            <person name="Nagy L.G."/>
            <person name="Floudas D."/>
            <person name="Copeland A."/>
            <person name="Barry K.W."/>
            <person name="Cichocki N."/>
            <person name="Veneault-Fourrey C."/>
            <person name="LaButti K."/>
            <person name="Lindquist E.A."/>
            <person name="Lipzen A."/>
            <person name="Lundell T."/>
            <person name="Morin E."/>
            <person name="Murat C."/>
            <person name="Riley R."/>
            <person name="Ohm R."/>
            <person name="Sun H."/>
            <person name="Tunlid A."/>
            <person name="Henrissat B."/>
            <person name="Grigoriev I.V."/>
            <person name="Hibbett D.S."/>
            <person name="Martin F."/>
        </authorList>
    </citation>
    <scope>NUCLEOTIDE SEQUENCE [LARGE SCALE GENOMIC DNA]</scope>
    <source>
        <strain evidence="2 3">Koide BX008</strain>
    </source>
</reference>
<dbReference type="GO" id="GO:0004103">
    <property type="term" value="F:choline kinase activity"/>
    <property type="evidence" value="ECO:0007669"/>
    <property type="project" value="TreeGrafter"/>
</dbReference>
<comment type="similarity">
    <text evidence="1">Belongs to the choline/ethanolamine kinase family.</text>
</comment>
<dbReference type="EMBL" id="KN818223">
    <property type="protein sequence ID" value="KIL70994.1"/>
    <property type="molecule type" value="Genomic_DNA"/>
</dbReference>
<dbReference type="HOGENOM" id="CLU_012712_5_1_1"/>
<dbReference type="OrthoDB" id="10267235at2759"/>
<sequence length="442" mass="50233">MSLLQTPSTSPSRPMSLTDIHASSIISAFEILKAKFRAVSASSPYSIRRAQKKAVSSADNELRHATMRFDPRHYKNAHFVTQLLTCCRTLAVPHWSGDISPDKVVVRKVSGSLTNAVFFVSCPTLHYVPTILLRIYGPSSGSLISRPKELNTLHILSSQYSIGPRIYGTFDNGRIEEYFESTTLTPADIRDPAISRWIGARMAELHSVDISVVDISSKEQRDDTVKRNVAAWLEPAQAVLALPSLPEYARQDLDLERFRTDWDKYIRWLSKVDDVKSGGRRVFAHNDTQYGNLLRLKQVQQGLQEHYQIVVVDFEYAGPNPAAYDIANHFHEWTANYHSSAPHILNFSNYPNAEERRNFYAAYLGQSRTNAPGVQTLYDKLDKQVTYWSPASHAMWALWGIVQAREDVEGNVQQQQEFDYIAYAQCRMAAFRRELHSLGVLY</sequence>
<dbReference type="AlphaFoldDB" id="A0A0C2TUP9"/>
<dbReference type="Gene3D" id="3.30.200.20">
    <property type="entry name" value="Phosphorylase Kinase, domain 1"/>
    <property type="match status" value="1"/>
</dbReference>
<dbReference type="FunCoup" id="A0A0C2TUP9">
    <property type="interactions" value="357"/>
</dbReference>
<dbReference type="GO" id="GO:0005737">
    <property type="term" value="C:cytoplasm"/>
    <property type="evidence" value="ECO:0007669"/>
    <property type="project" value="TreeGrafter"/>
</dbReference>